<feature type="transmembrane region" description="Helical" evidence="2">
    <location>
        <begin position="6"/>
        <end position="27"/>
    </location>
</feature>
<evidence type="ECO:0000256" key="1">
    <source>
        <dbReference type="SAM" id="MobiDB-lite"/>
    </source>
</evidence>
<evidence type="ECO:0000313" key="4">
    <source>
        <dbReference type="EMBL" id="SEH14349.1"/>
    </source>
</evidence>
<dbReference type="InterPro" id="IPR006016">
    <property type="entry name" value="UspA"/>
</dbReference>
<evidence type="ECO:0000313" key="5">
    <source>
        <dbReference type="Proteomes" id="UP000199112"/>
    </source>
</evidence>
<keyword evidence="2" id="KW-0812">Transmembrane</keyword>
<gene>
    <name evidence="4" type="ORF">SAMN04487967_1560</name>
</gene>
<accession>A0A1H6FU95</accession>
<sequence length="345" mass="38040">MTLSSPLVVASTLVISVVVLVVAGFGIQRQRGSHADGSEESAESTLRSASPQLSIFDSEDVDDARAIDPRIFLPDFPDATDDVTEQVLAFACSIKHRYGDEPVHLLRIQSTEARAGVGDSDADSSTPSQFSGIEAAKNTAINSDTTESEDVPATVAQTVDETETDLVVMEHEPTHASEEATFGRTADHVLAETSLPTYLVHLDGALSEKERLHVVVPQHIDHHEGFYEAIYNVKQLASTLEASVTVWVFEQNVQHYRTLFDLVEIDVLAEFASVQSWDELYAELELETDPAEFVITLAVRSEKIGWDPELESVSTRLGDVPARSSALFFLREDEPEHDDRFLRTE</sequence>
<dbReference type="OrthoDB" id="205728at2157"/>
<feature type="domain" description="UspA" evidence="3">
    <location>
        <begin position="82"/>
        <end position="201"/>
    </location>
</feature>
<evidence type="ECO:0000256" key="2">
    <source>
        <dbReference type="SAM" id="Phobius"/>
    </source>
</evidence>
<dbReference type="SUPFAM" id="SSF52402">
    <property type="entry name" value="Adenine nucleotide alpha hydrolases-like"/>
    <property type="match status" value="1"/>
</dbReference>
<keyword evidence="2" id="KW-1133">Transmembrane helix</keyword>
<reference evidence="5" key="1">
    <citation type="submission" date="2016-10" db="EMBL/GenBank/DDBJ databases">
        <authorList>
            <person name="Varghese N."/>
            <person name="Submissions S."/>
        </authorList>
    </citation>
    <scope>NUCLEOTIDE SEQUENCE [LARGE SCALE GENOMIC DNA]</scope>
    <source>
        <strain evidence="5">CGMCC 1.8981</strain>
    </source>
</reference>
<dbReference type="EMBL" id="FNWL01000002">
    <property type="protein sequence ID" value="SEH14349.1"/>
    <property type="molecule type" value="Genomic_DNA"/>
</dbReference>
<dbReference type="Proteomes" id="UP000199112">
    <property type="component" value="Unassembled WGS sequence"/>
</dbReference>
<feature type="region of interest" description="Disordered" evidence="1">
    <location>
        <begin position="32"/>
        <end position="53"/>
    </location>
</feature>
<proteinExistence type="predicted"/>
<feature type="compositionally biased region" description="Polar residues" evidence="1">
    <location>
        <begin position="43"/>
        <end position="53"/>
    </location>
</feature>
<organism evidence="4 5">
    <name type="scientific">Natronorubrum sediminis</name>
    <dbReference type="NCBI Taxonomy" id="640943"/>
    <lineage>
        <taxon>Archaea</taxon>
        <taxon>Methanobacteriati</taxon>
        <taxon>Methanobacteriota</taxon>
        <taxon>Stenosarchaea group</taxon>
        <taxon>Halobacteria</taxon>
        <taxon>Halobacteriales</taxon>
        <taxon>Natrialbaceae</taxon>
        <taxon>Natronorubrum</taxon>
    </lineage>
</organism>
<keyword evidence="2" id="KW-0472">Membrane</keyword>
<keyword evidence="5" id="KW-1185">Reference proteome</keyword>
<dbReference type="AlphaFoldDB" id="A0A1H6FU95"/>
<name>A0A1H6FU95_9EURY</name>
<feature type="region of interest" description="Disordered" evidence="1">
    <location>
        <begin position="114"/>
        <end position="153"/>
    </location>
</feature>
<dbReference type="InterPro" id="IPR014729">
    <property type="entry name" value="Rossmann-like_a/b/a_fold"/>
</dbReference>
<dbReference type="RefSeq" id="WP_090506530.1">
    <property type="nucleotide sequence ID" value="NZ_FNWL01000002.1"/>
</dbReference>
<dbReference type="Gene3D" id="3.40.50.620">
    <property type="entry name" value="HUPs"/>
    <property type="match status" value="1"/>
</dbReference>
<dbReference type="Pfam" id="PF00582">
    <property type="entry name" value="Usp"/>
    <property type="match status" value="1"/>
</dbReference>
<protein>
    <submittedName>
        <fullName evidence="4">Universal stress protein family protein</fullName>
    </submittedName>
</protein>
<evidence type="ECO:0000259" key="3">
    <source>
        <dbReference type="Pfam" id="PF00582"/>
    </source>
</evidence>